<proteinExistence type="predicted"/>
<reference evidence="1 2" key="1">
    <citation type="submission" date="2017-06" db="EMBL/GenBank/DDBJ databases">
        <title>Draft genome sequence of a variant of Elsinoe murrayae.</title>
        <authorList>
            <person name="Cheng Q."/>
        </authorList>
    </citation>
    <scope>NUCLEOTIDE SEQUENCE [LARGE SCALE GENOMIC DNA]</scope>
    <source>
        <strain evidence="1 2">CQ-2017a</strain>
    </source>
</reference>
<name>A0A2K1QVA1_9PEZI</name>
<dbReference type="STRING" id="2082308.A0A2K1QVA1"/>
<dbReference type="InParanoid" id="A0A2K1QVA1"/>
<dbReference type="InterPro" id="IPR023214">
    <property type="entry name" value="HAD_sf"/>
</dbReference>
<dbReference type="FunCoup" id="A0A2K1QVA1">
    <property type="interactions" value="41"/>
</dbReference>
<evidence type="ECO:0000313" key="2">
    <source>
        <dbReference type="Proteomes" id="UP000243797"/>
    </source>
</evidence>
<keyword evidence="2" id="KW-1185">Reference proteome</keyword>
<dbReference type="InterPro" id="IPR010021">
    <property type="entry name" value="PGPP1/Gep4"/>
</dbReference>
<evidence type="ECO:0000313" key="1">
    <source>
        <dbReference type="EMBL" id="PNS18939.1"/>
    </source>
</evidence>
<dbReference type="Proteomes" id="UP000243797">
    <property type="component" value="Unassembled WGS sequence"/>
</dbReference>
<dbReference type="InterPro" id="IPR036412">
    <property type="entry name" value="HAD-like_sf"/>
</dbReference>
<dbReference type="Gene3D" id="3.40.50.1000">
    <property type="entry name" value="HAD superfamily/HAD-like"/>
    <property type="match status" value="1"/>
</dbReference>
<comment type="caution">
    <text evidence="1">The sequence shown here is derived from an EMBL/GenBank/DDBJ whole genome shotgun (WGS) entry which is preliminary data.</text>
</comment>
<sequence>MQERFAQLREAYPGKRLLIVSNTAGTLADPTGKDAEILENNTKSTVLRHRTKKPGCGAEVQRFLADQPDLNITSPSQIAVVGDRLFTDVMLANMMGARAIWVRDGVVGDQNMFARAEKSIASFLLRRGYVPPDPRSSFE</sequence>
<dbReference type="InterPro" id="IPR027706">
    <property type="entry name" value="PGP_Pase"/>
</dbReference>
<accession>A0A2K1QVA1</accession>
<dbReference type="OrthoDB" id="198652at2759"/>
<dbReference type="NCBIfam" id="TIGR01668">
    <property type="entry name" value="YqeG_hyp_ppase"/>
    <property type="match status" value="1"/>
</dbReference>
<dbReference type="EMBL" id="NKHZ01000036">
    <property type="protein sequence ID" value="PNS18939.1"/>
    <property type="molecule type" value="Genomic_DNA"/>
</dbReference>
<dbReference type="AlphaFoldDB" id="A0A2K1QVA1"/>
<protein>
    <submittedName>
        <fullName evidence="1">HAD phosphatase, family IIIA</fullName>
    </submittedName>
</protein>
<dbReference type="Pfam" id="PF09419">
    <property type="entry name" value="PGP_phosphatase"/>
    <property type="match status" value="1"/>
</dbReference>
<dbReference type="GO" id="GO:0008962">
    <property type="term" value="F:phosphatidylglycerophosphatase activity"/>
    <property type="evidence" value="ECO:0007669"/>
    <property type="project" value="InterPro"/>
</dbReference>
<organism evidence="1 2">
    <name type="scientific">Sphaceloma murrayae</name>
    <dbReference type="NCBI Taxonomy" id="2082308"/>
    <lineage>
        <taxon>Eukaryota</taxon>
        <taxon>Fungi</taxon>
        <taxon>Dikarya</taxon>
        <taxon>Ascomycota</taxon>
        <taxon>Pezizomycotina</taxon>
        <taxon>Dothideomycetes</taxon>
        <taxon>Dothideomycetidae</taxon>
        <taxon>Myriangiales</taxon>
        <taxon>Elsinoaceae</taxon>
        <taxon>Sphaceloma</taxon>
    </lineage>
</organism>
<gene>
    <name evidence="1" type="ORF">CAC42_6034</name>
</gene>
<dbReference type="SUPFAM" id="SSF56784">
    <property type="entry name" value="HAD-like"/>
    <property type="match status" value="2"/>
</dbReference>